<dbReference type="PANTHER" id="PTHR47222">
    <property type="entry name" value="ZINC FINGER PROTEIN 532-RELATED"/>
    <property type="match status" value="1"/>
</dbReference>
<dbReference type="Gene3D" id="3.30.160.60">
    <property type="entry name" value="Classic Zinc Finger"/>
    <property type="match status" value="2"/>
</dbReference>
<feature type="compositionally biased region" description="Basic residues" evidence="2">
    <location>
        <begin position="611"/>
        <end position="625"/>
    </location>
</feature>
<evidence type="ECO:0000256" key="3">
    <source>
        <dbReference type="SAM" id="SignalP"/>
    </source>
</evidence>
<sequence>MTMETALNIALAVVNLIGSLVLQQRRNTLVSKWDFIFEESPKEWIGFKPSLGSYVYPCYACRNMFSCLSSFQDHINRRIIVLKYNCSGCANKILTFYNRCSFLLHTRKHFTLNEGAINLCEVDIFTLPVSLAGFLPHPNIPLLYPRDEEEVSEGVYINTQFYYPDVKERGKQIVTLKPNDIIFTQPQMSLALRQVCLNVPRCNFITVEYQKLLRRQNLFVEENNNVSTNPDVGPVQVKEEPPNEDIVPAMTMPVISKVESIQESIVKLPKCLDCNTFQKGSMTEHYLGKNSPTDESLKCEICKFVASTKCSLNAHIRIHENVPPFVCPDCGIDFPNWPLLRKHMDDVCFHLVKHVRFRCPGKRCGKLFAVTATFSQHFQGHMKSFYACSRCSSVTYEPAEADAHKLTHQEPCIVTKFYECPVCPHVGALTEDNYKDHITIHTSDTSRGVYVYMCKYCRSYFRSTATYATHVIRCSAKHTTQVVKKYDIPKYVTKQCEKCTNKIIFNAQKPSTLCNKCKQQSDNAKATANKRYFCILCTNQIQLHEKSYHIKQCAFGKPHILLHKLTEEDIENMSFSCSSSSDFDSSSSPVKSDRSRRRKSSDSSKTDESAKKKRRRSYHPNPKPKKSNERDLTAEEPMQFNGTYHCKLCDYENTDRASFHSHIKEHRDISTAYQCMECAECFVVKPSLIKHLLHFHNISDYESYLVENDCFDVDAVKQLESIMRLAPGESKEPVEENQCSMCRLQFQDALSLSKHFRIHGMAFLLKNTK</sequence>
<dbReference type="AlphaFoldDB" id="A0AAV8VVF2"/>
<gene>
    <name evidence="5" type="ORF">NQ315_011602</name>
</gene>
<dbReference type="EMBL" id="JANEYG010000028">
    <property type="protein sequence ID" value="KAJ8918145.1"/>
    <property type="molecule type" value="Genomic_DNA"/>
</dbReference>
<feature type="domain" description="C2H2-type" evidence="4">
    <location>
        <begin position="737"/>
        <end position="759"/>
    </location>
</feature>
<keyword evidence="1" id="KW-0862">Zinc</keyword>
<keyword evidence="1" id="KW-0479">Metal-binding</keyword>
<feature type="domain" description="C2H2-type" evidence="4">
    <location>
        <begin position="357"/>
        <end position="381"/>
    </location>
</feature>
<dbReference type="SUPFAM" id="SSF57667">
    <property type="entry name" value="beta-beta-alpha zinc fingers"/>
    <property type="match status" value="1"/>
</dbReference>
<feature type="chain" id="PRO_5043518870" description="C2H2-type domain-containing protein" evidence="3">
    <location>
        <begin position="24"/>
        <end position="769"/>
    </location>
</feature>
<dbReference type="Proteomes" id="UP001159042">
    <property type="component" value="Unassembled WGS sequence"/>
</dbReference>
<evidence type="ECO:0000256" key="1">
    <source>
        <dbReference type="PROSITE-ProRule" id="PRU00042"/>
    </source>
</evidence>
<organism evidence="5 6">
    <name type="scientific">Exocentrus adspersus</name>
    <dbReference type="NCBI Taxonomy" id="1586481"/>
    <lineage>
        <taxon>Eukaryota</taxon>
        <taxon>Metazoa</taxon>
        <taxon>Ecdysozoa</taxon>
        <taxon>Arthropoda</taxon>
        <taxon>Hexapoda</taxon>
        <taxon>Insecta</taxon>
        <taxon>Pterygota</taxon>
        <taxon>Neoptera</taxon>
        <taxon>Endopterygota</taxon>
        <taxon>Coleoptera</taxon>
        <taxon>Polyphaga</taxon>
        <taxon>Cucujiformia</taxon>
        <taxon>Chrysomeloidea</taxon>
        <taxon>Cerambycidae</taxon>
        <taxon>Lamiinae</taxon>
        <taxon>Acanthocinini</taxon>
        <taxon>Exocentrus</taxon>
    </lineage>
</organism>
<dbReference type="InterPro" id="IPR013087">
    <property type="entry name" value="Znf_C2H2_type"/>
</dbReference>
<comment type="caution">
    <text evidence="5">The sequence shown here is derived from an EMBL/GenBank/DDBJ whole genome shotgun (WGS) entry which is preliminary data.</text>
</comment>
<evidence type="ECO:0000256" key="2">
    <source>
        <dbReference type="SAM" id="MobiDB-lite"/>
    </source>
</evidence>
<keyword evidence="1" id="KW-0863">Zinc-finger</keyword>
<evidence type="ECO:0000259" key="4">
    <source>
        <dbReference type="PROSITE" id="PS50157"/>
    </source>
</evidence>
<dbReference type="InterPro" id="IPR057356">
    <property type="entry name" value="Znf-C2H2_ZNF592"/>
</dbReference>
<feature type="domain" description="C2H2-type" evidence="4">
    <location>
        <begin position="297"/>
        <end position="324"/>
    </location>
</feature>
<accession>A0AAV8VVF2</accession>
<name>A0AAV8VVF2_9CUCU</name>
<protein>
    <recommendedName>
        <fullName evidence="4">C2H2-type domain-containing protein</fullName>
    </recommendedName>
</protein>
<dbReference type="SMART" id="SM00355">
    <property type="entry name" value="ZnF_C2H2"/>
    <property type="match status" value="10"/>
</dbReference>
<keyword evidence="3" id="KW-0732">Signal</keyword>
<dbReference type="PROSITE" id="PS50157">
    <property type="entry name" value="ZINC_FINGER_C2H2_2"/>
    <property type="match status" value="4"/>
</dbReference>
<dbReference type="InterPro" id="IPR045914">
    <property type="entry name" value="Zn532-like"/>
</dbReference>
<feature type="compositionally biased region" description="Basic and acidic residues" evidence="2">
    <location>
        <begin position="600"/>
        <end position="610"/>
    </location>
</feature>
<feature type="signal peptide" evidence="3">
    <location>
        <begin position="1"/>
        <end position="23"/>
    </location>
</feature>
<evidence type="ECO:0000313" key="6">
    <source>
        <dbReference type="Proteomes" id="UP001159042"/>
    </source>
</evidence>
<feature type="domain" description="C2H2-type" evidence="4">
    <location>
        <begin position="673"/>
        <end position="696"/>
    </location>
</feature>
<dbReference type="InterPro" id="IPR036236">
    <property type="entry name" value="Znf_C2H2_sf"/>
</dbReference>
<dbReference type="PANTHER" id="PTHR47222:SF5">
    <property type="entry name" value="LOW QUALITY PROTEIN: ZINC FINGER PROTEIN 532-LIKE"/>
    <property type="match status" value="1"/>
</dbReference>
<feature type="compositionally biased region" description="Low complexity" evidence="2">
    <location>
        <begin position="576"/>
        <end position="590"/>
    </location>
</feature>
<keyword evidence="6" id="KW-1185">Reference proteome</keyword>
<reference evidence="5 6" key="1">
    <citation type="journal article" date="2023" name="Insect Mol. Biol.">
        <title>Genome sequencing provides insights into the evolution of gene families encoding plant cell wall-degrading enzymes in longhorned beetles.</title>
        <authorList>
            <person name="Shin N.R."/>
            <person name="Okamura Y."/>
            <person name="Kirsch R."/>
            <person name="Pauchet Y."/>
        </authorList>
    </citation>
    <scope>NUCLEOTIDE SEQUENCE [LARGE SCALE GENOMIC DNA]</scope>
    <source>
        <strain evidence="5">EAD_L_NR</strain>
    </source>
</reference>
<dbReference type="GO" id="GO:0008270">
    <property type="term" value="F:zinc ion binding"/>
    <property type="evidence" value="ECO:0007669"/>
    <property type="project" value="UniProtKB-KW"/>
</dbReference>
<feature type="region of interest" description="Disordered" evidence="2">
    <location>
        <begin position="576"/>
        <end position="634"/>
    </location>
</feature>
<proteinExistence type="predicted"/>
<dbReference type="Pfam" id="PF25412">
    <property type="entry name" value="zf-C2H2_ZNF592"/>
    <property type="match status" value="1"/>
</dbReference>
<dbReference type="PROSITE" id="PS00028">
    <property type="entry name" value="ZINC_FINGER_C2H2_1"/>
    <property type="match status" value="3"/>
</dbReference>
<evidence type="ECO:0000313" key="5">
    <source>
        <dbReference type="EMBL" id="KAJ8918145.1"/>
    </source>
</evidence>
<dbReference type="Pfam" id="PF00096">
    <property type="entry name" value="zf-C2H2"/>
    <property type="match status" value="1"/>
</dbReference>